<evidence type="ECO:0000313" key="3">
    <source>
        <dbReference type="EMBL" id="ODV71621.1"/>
    </source>
</evidence>
<dbReference type="GO" id="GO:0005737">
    <property type="term" value="C:cytoplasm"/>
    <property type="evidence" value="ECO:0007669"/>
    <property type="project" value="TreeGrafter"/>
</dbReference>
<gene>
    <name evidence="3" type="ORF">CYBJADRAFT_169253</name>
</gene>
<dbReference type="PROSITE" id="PS51329">
    <property type="entry name" value="C_CAP_COFACTOR_C"/>
    <property type="match status" value="1"/>
</dbReference>
<accession>A0A1E4RWQ4</accession>
<sequence>MMEGIPISIMAGKVDIGEFHTHFNSCIKSIEAIRSQDDKRNAIAQLKKEVEAVAHLLPSYQQLSYSEAIKRELDSLDKPKTRFRFTQRSRQPDPSRKELKKFEDSAVTPTVTGVKGTHLTLGQSNVLLTELDSCTVRIKNASTVTLKSVNNCTFVVECSGPVFIQTASSCLFFIGCHQLRLHGLSNCQIDATIPSGRAVIENCHGLQVHGVEIDDFDYPNGKSPNFTLVQFDHSVLKRREEILQMGV</sequence>
<dbReference type="AlphaFoldDB" id="A0A1E4RWQ4"/>
<evidence type="ECO:0000259" key="2">
    <source>
        <dbReference type="PROSITE" id="PS51329"/>
    </source>
</evidence>
<keyword evidence="4" id="KW-1185">Reference proteome</keyword>
<dbReference type="Pfam" id="PF07986">
    <property type="entry name" value="TBCC"/>
    <property type="match status" value="1"/>
</dbReference>
<evidence type="ECO:0000313" key="4">
    <source>
        <dbReference type="Proteomes" id="UP000094389"/>
    </source>
</evidence>
<dbReference type="GO" id="GO:0007021">
    <property type="term" value="P:tubulin complex assembly"/>
    <property type="evidence" value="ECO:0007669"/>
    <property type="project" value="TreeGrafter"/>
</dbReference>
<feature type="domain" description="C-CAP/cofactor C-like" evidence="2">
    <location>
        <begin position="94"/>
        <end position="233"/>
    </location>
</feature>
<dbReference type="OrthoDB" id="194775at2759"/>
<reference evidence="3 4" key="1">
    <citation type="journal article" date="2016" name="Proc. Natl. Acad. Sci. U.S.A.">
        <title>Comparative genomics of biotechnologically important yeasts.</title>
        <authorList>
            <person name="Riley R."/>
            <person name="Haridas S."/>
            <person name="Wolfe K.H."/>
            <person name="Lopes M.R."/>
            <person name="Hittinger C.T."/>
            <person name="Goeker M."/>
            <person name="Salamov A.A."/>
            <person name="Wisecaver J.H."/>
            <person name="Long T.M."/>
            <person name="Calvey C.H."/>
            <person name="Aerts A.L."/>
            <person name="Barry K.W."/>
            <person name="Choi C."/>
            <person name="Clum A."/>
            <person name="Coughlan A.Y."/>
            <person name="Deshpande S."/>
            <person name="Douglass A.P."/>
            <person name="Hanson S.J."/>
            <person name="Klenk H.-P."/>
            <person name="LaButti K.M."/>
            <person name="Lapidus A."/>
            <person name="Lindquist E.A."/>
            <person name="Lipzen A.M."/>
            <person name="Meier-Kolthoff J.P."/>
            <person name="Ohm R.A."/>
            <person name="Otillar R.P."/>
            <person name="Pangilinan J.L."/>
            <person name="Peng Y."/>
            <person name="Rokas A."/>
            <person name="Rosa C.A."/>
            <person name="Scheuner C."/>
            <person name="Sibirny A.A."/>
            <person name="Slot J.C."/>
            <person name="Stielow J.B."/>
            <person name="Sun H."/>
            <person name="Kurtzman C.P."/>
            <person name="Blackwell M."/>
            <person name="Grigoriev I.V."/>
            <person name="Jeffries T.W."/>
        </authorList>
    </citation>
    <scope>NUCLEOTIDE SEQUENCE [LARGE SCALE GENOMIC DNA]</scope>
    <source>
        <strain evidence="4">ATCC 18201 / CBS 1600 / BCRC 20928 / JCM 3617 / NBRC 0987 / NRRL Y-1542</strain>
    </source>
</reference>
<dbReference type="GO" id="GO:0007023">
    <property type="term" value="P:post-chaperonin tubulin folding pathway"/>
    <property type="evidence" value="ECO:0007669"/>
    <property type="project" value="InterPro"/>
</dbReference>
<dbReference type="InterPro" id="IPR016098">
    <property type="entry name" value="CAP/MinC_C"/>
</dbReference>
<dbReference type="STRING" id="983966.A0A1E4RWQ4"/>
<dbReference type="OMA" id="NIRECTI"/>
<dbReference type="PANTHER" id="PTHR15139:SF0">
    <property type="entry name" value="TUBULIN-SPECIFIC CHAPERONE C"/>
    <property type="match status" value="1"/>
</dbReference>
<proteinExistence type="inferred from homology"/>
<dbReference type="RefSeq" id="XP_020068660.1">
    <property type="nucleotide sequence ID" value="XM_020215693.1"/>
</dbReference>
<dbReference type="InterPro" id="IPR012945">
    <property type="entry name" value="Tubulin-bd_cofactor_C_dom"/>
</dbReference>
<dbReference type="InterPro" id="IPR017901">
    <property type="entry name" value="C-CAP_CF_C-like"/>
</dbReference>
<dbReference type="Gene3D" id="2.160.20.70">
    <property type="match status" value="1"/>
</dbReference>
<comment type="similarity">
    <text evidence="1">Belongs to the TBCC family.</text>
</comment>
<dbReference type="GeneID" id="30990089"/>
<name>A0A1E4RWQ4_CYBJN</name>
<dbReference type="Proteomes" id="UP000094389">
    <property type="component" value="Unassembled WGS sequence"/>
</dbReference>
<dbReference type="EMBL" id="KV453939">
    <property type="protein sequence ID" value="ODV71621.1"/>
    <property type="molecule type" value="Genomic_DNA"/>
</dbReference>
<dbReference type="PANTHER" id="PTHR15139">
    <property type="entry name" value="TUBULIN FOLDING COFACTOR C"/>
    <property type="match status" value="1"/>
</dbReference>
<protein>
    <recommendedName>
        <fullName evidence="2">C-CAP/cofactor C-like domain-containing protein</fullName>
    </recommendedName>
</protein>
<organism evidence="3 4">
    <name type="scientific">Cyberlindnera jadinii (strain ATCC 18201 / CBS 1600 / BCRC 20928 / JCM 3617 / NBRC 0987 / NRRL Y-1542)</name>
    <name type="common">Torula yeast</name>
    <name type="synonym">Candida utilis</name>
    <dbReference type="NCBI Taxonomy" id="983966"/>
    <lineage>
        <taxon>Eukaryota</taxon>
        <taxon>Fungi</taxon>
        <taxon>Dikarya</taxon>
        <taxon>Ascomycota</taxon>
        <taxon>Saccharomycotina</taxon>
        <taxon>Saccharomycetes</taxon>
        <taxon>Phaffomycetales</taxon>
        <taxon>Phaffomycetaceae</taxon>
        <taxon>Cyberlindnera</taxon>
    </lineage>
</organism>
<evidence type="ECO:0000256" key="1">
    <source>
        <dbReference type="ARBA" id="ARBA00008848"/>
    </source>
</evidence>
<dbReference type="InterPro" id="IPR027684">
    <property type="entry name" value="TBCC"/>
</dbReference>